<gene>
    <name evidence="1" type="ORF">BJL86_2655</name>
</gene>
<name>A0A173LMB4_9ACTN</name>
<protein>
    <submittedName>
        <fullName evidence="1">Uncharacterized protein</fullName>
    </submittedName>
</protein>
<proteinExistence type="predicted"/>
<reference evidence="1 2" key="1">
    <citation type="submission" date="2016-06" db="EMBL/GenBank/DDBJ databases">
        <title>Complete genome sequence of a saline-alkali tolerant type strain Dietzia timorensis ID05-A0528T.</title>
        <authorList>
            <person name="Wu X."/>
        </authorList>
    </citation>
    <scope>NUCLEOTIDE SEQUENCE [LARGE SCALE GENOMIC DNA]</scope>
    <source>
        <strain evidence="1 2">ID05-A0528</strain>
    </source>
</reference>
<dbReference type="AlphaFoldDB" id="A0A173LMB4"/>
<accession>A0A173LMB4</accession>
<sequence length="67" mass="7142">MDTIQGMSRTRAIVQGAGRINLSGGGRLAKATELAHERNRTRMARSLSRIGNSISTAAKANSSRENS</sequence>
<evidence type="ECO:0000313" key="2">
    <source>
        <dbReference type="Proteomes" id="UP000186104"/>
    </source>
</evidence>
<dbReference type="KEGG" id="dtm:BJL86_2655"/>
<dbReference type="Proteomes" id="UP000186104">
    <property type="component" value="Chromosome"/>
</dbReference>
<dbReference type="EMBL" id="CP015961">
    <property type="protein sequence ID" value="ANI93415.1"/>
    <property type="molecule type" value="Genomic_DNA"/>
</dbReference>
<evidence type="ECO:0000313" key="1">
    <source>
        <dbReference type="EMBL" id="ANI93415.1"/>
    </source>
</evidence>
<keyword evidence="2" id="KW-1185">Reference proteome</keyword>
<organism evidence="1 2">
    <name type="scientific">Dietzia timorensis</name>
    <dbReference type="NCBI Taxonomy" id="499555"/>
    <lineage>
        <taxon>Bacteria</taxon>
        <taxon>Bacillati</taxon>
        <taxon>Actinomycetota</taxon>
        <taxon>Actinomycetes</taxon>
        <taxon>Mycobacteriales</taxon>
        <taxon>Dietziaceae</taxon>
        <taxon>Dietzia</taxon>
    </lineage>
</organism>